<feature type="transmembrane region" description="Helical" evidence="1">
    <location>
        <begin position="108"/>
        <end position="127"/>
    </location>
</feature>
<dbReference type="OrthoDB" id="331535at2157"/>
<dbReference type="RefSeq" id="WP_159762678.1">
    <property type="nucleotide sequence ID" value="NZ_WUUT01000001.1"/>
</dbReference>
<organism evidence="2 3">
    <name type="scientific">Halovenus carboxidivorans</name>
    <dbReference type="NCBI Taxonomy" id="2692199"/>
    <lineage>
        <taxon>Archaea</taxon>
        <taxon>Methanobacteriati</taxon>
        <taxon>Methanobacteriota</taxon>
        <taxon>Stenosarchaea group</taxon>
        <taxon>Halobacteria</taxon>
        <taxon>Halobacteriales</taxon>
        <taxon>Haloarculaceae</taxon>
        <taxon>Halovenus</taxon>
    </lineage>
</organism>
<keyword evidence="1" id="KW-0472">Membrane</keyword>
<accession>A0A6B0SZZ3</accession>
<proteinExistence type="predicted"/>
<evidence type="ECO:0000256" key="1">
    <source>
        <dbReference type="SAM" id="Phobius"/>
    </source>
</evidence>
<evidence type="ECO:0000313" key="2">
    <source>
        <dbReference type="EMBL" id="MXR50557.1"/>
    </source>
</evidence>
<keyword evidence="1" id="KW-0812">Transmembrane</keyword>
<feature type="transmembrane region" description="Helical" evidence="1">
    <location>
        <begin position="75"/>
        <end position="102"/>
    </location>
</feature>
<feature type="transmembrane region" description="Helical" evidence="1">
    <location>
        <begin position="174"/>
        <end position="200"/>
    </location>
</feature>
<feature type="transmembrane region" description="Helical" evidence="1">
    <location>
        <begin position="134"/>
        <end position="154"/>
    </location>
</feature>
<gene>
    <name evidence="2" type="ORF">GRX03_02900</name>
</gene>
<dbReference type="EMBL" id="WUUT01000001">
    <property type="protein sequence ID" value="MXR50557.1"/>
    <property type="molecule type" value="Genomic_DNA"/>
</dbReference>
<dbReference type="AlphaFoldDB" id="A0A6B0SZZ3"/>
<sequence length="219" mass="21826">MVELLDIAFVVGGAILLFFGAVLSVYGVGLLGAAVGAGAGYLIAPTIGGVVGLEGALASLVAIPVGAIGGVLVTYLLLSLAVAAISFVVGAYFGMIAIAPALGNTGTIAAVGTALGVGLAAAVLGSFLTKTMMVFITSAMGAALVSRQLTISGLRTAQSELTVDPLIFEPMAPVFLGLFALGVLSQFGLFKLGWVTSIVARLPGARQLRNRGDEEVSGS</sequence>
<evidence type="ECO:0000313" key="3">
    <source>
        <dbReference type="Proteomes" id="UP000466535"/>
    </source>
</evidence>
<name>A0A6B0SZZ3_9EURY</name>
<keyword evidence="3" id="KW-1185">Reference proteome</keyword>
<feature type="transmembrane region" description="Helical" evidence="1">
    <location>
        <begin position="41"/>
        <end position="63"/>
    </location>
</feature>
<keyword evidence="1" id="KW-1133">Transmembrane helix</keyword>
<dbReference type="Proteomes" id="UP000466535">
    <property type="component" value="Unassembled WGS sequence"/>
</dbReference>
<feature type="transmembrane region" description="Helical" evidence="1">
    <location>
        <begin position="7"/>
        <end position="35"/>
    </location>
</feature>
<protein>
    <submittedName>
        <fullName evidence="2">Phosphate ABC transporter permease</fullName>
    </submittedName>
</protein>
<reference evidence="2 3" key="1">
    <citation type="submission" date="2019-12" db="EMBL/GenBank/DDBJ databases">
        <title>Isolation and characterization of three novel carbon monoxide-oxidizing members of Halobacteria from salione crusts and soils.</title>
        <authorList>
            <person name="Myers M.R."/>
            <person name="King G.M."/>
        </authorList>
    </citation>
    <scope>NUCLEOTIDE SEQUENCE [LARGE SCALE GENOMIC DNA]</scope>
    <source>
        <strain evidence="2 3">WSH3</strain>
    </source>
</reference>
<comment type="caution">
    <text evidence="2">The sequence shown here is derived from an EMBL/GenBank/DDBJ whole genome shotgun (WGS) entry which is preliminary data.</text>
</comment>